<comment type="caution">
    <text evidence="1">The sequence shown here is derived from an EMBL/GenBank/DDBJ whole genome shotgun (WGS) entry which is preliminary data.</text>
</comment>
<dbReference type="Proteomes" id="UP000292564">
    <property type="component" value="Unassembled WGS sequence"/>
</dbReference>
<name>A0A4Q7ZG68_9ACTN</name>
<reference evidence="1 2" key="1">
    <citation type="submission" date="2019-02" db="EMBL/GenBank/DDBJ databases">
        <title>Sequencing the genomes of 1000 actinobacteria strains.</title>
        <authorList>
            <person name="Klenk H.-P."/>
        </authorList>
    </citation>
    <scope>NUCLEOTIDE SEQUENCE [LARGE SCALE GENOMIC DNA]</scope>
    <source>
        <strain evidence="1 2">DSM 45162</strain>
    </source>
</reference>
<protein>
    <submittedName>
        <fullName evidence="1">Uncharacterized protein</fullName>
    </submittedName>
</protein>
<evidence type="ECO:0000313" key="2">
    <source>
        <dbReference type="Proteomes" id="UP000292564"/>
    </source>
</evidence>
<organism evidence="1 2">
    <name type="scientific">Krasilnikovia cinnamomea</name>
    <dbReference type="NCBI Taxonomy" id="349313"/>
    <lineage>
        <taxon>Bacteria</taxon>
        <taxon>Bacillati</taxon>
        <taxon>Actinomycetota</taxon>
        <taxon>Actinomycetes</taxon>
        <taxon>Micromonosporales</taxon>
        <taxon>Micromonosporaceae</taxon>
        <taxon>Krasilnikovia</taxon>
    </lineage>
</organism>
<gene>
    <name evidence="1" type="ORF">EV385_1534</name>
</gene>
<dbReference type="RefSeq" id="WP_130508802.1">
    <property type="nucleotide sequence ID" value="NZ_SHKY01000001.1"/>
</dbReference>
<accession>A0A4Q7ZG68</accession>
<proteinExistence type="predicted"/>
<dbReference type="AlphaFoldDB" id="A0A4Q7ZG68"/>
<keyword evidence="2" id="KW-1185">Reference proteome</keyword>
<evidence type="ECO:0000313" key="1">
    <source>
        <dbReference type="EMBL" id="RZU49780.1"/>
    </source>
</evidence>
<sequence>MTDESGATPEIRAILDRSALQSYARGHVHVGEVLGEVTAERDTVIGIPAAALSAAHAAHLDDKDARALLRLVASLPSTTVLDLDRQAAEDMAGALVVTDGDLSLAHGVWAANDLGVLYLTADPGAVSALVPADNILTIPRDDA</sequence>
<dbReference type="EMBL" id="SHKY01000001">
    <property type="protein sequence ID" value="RZU49780.1"/>
    <property type="molecule type" value="Genomic_DNA"/>
</dbReference>
<dbReference type="OrthoDB" id="3373259at2"/>